<keyword evidence="4" id="KW-1185">Reference proteome</keyword>
<feature type="compositionally biased region" description="Low complexity" evidence="1">
    <location>
        <begin position="122"/>
        <end position="162"/>
    </location>
</feature>
<feature type="region of interest" description="Disordered" evidence="1">
    <location>
        <begin position="327"/>
        <end position="390"/>
    </location>
</feature>
<evidence type="ECO:0000313" key="4">
    <source>
        <dbReference type="Proteomes" id="UP000619260"/>
    </source>
</evidence>
<feature type="transmembrane region" description="Helical" evidence="2">
    <location>
        <begin position="300"/>
        <end position="324"/>
    </location>
</feature>
<keyword evidence="2" id="KW-0812">Transmembrane</keyword>
<protein>
    <submittedName>
        <fullName evidence="3">Uncharacterized protein</fullName>
    </submittedName>
</protein>
<dbReference type="Proteomes" id="UP000619260">
    <property type="component" value="Unassembled WGS sequence"/>
</dbReference>
<feature type="region of interest" description="Disordered" evidence="1">
    <location>
        <begin position="257"/>
        <end position="294"/>
    </location>
</feature>
<organism evidence="3 4">
    <name type="scientific">Virgisporangium aliadipatigenens</name>
    <dbReference type="NCBI Taxonomy" id="741659"/>
    <lineage>
        <taxon>Bacteria</taxon>
        <taxon>Bacillati</taxon>
        <taxon>Actinomycetota</taxon>
        <taxon>Actinomycetes</taxon>
        <taxon>Micromonosporales</taxon>
        <taxon>Micromonosporaceae</taxon>
        <taxon>Virgisporangium</taxon>
    </lineage>
</organism>
<keyword evidence="2" id="KW-0472">Membrane</keyword>
<name>A0A8J3YSI9_9ACTN</name>
<evidence type="ECO:0000256" key="2">
    <source>
        <dbReference type="SAM" id="Phobius"/>
    </source>
</evidence>
<reference evidence="3" key="1">
    <citation type="submission" date="2021-01" db="EMBL/GenBank/DDBJ databases">
        <title>Whole genome shotgun sequence of Virgisporangium aliadipatigenens NBRC 105644.</title>
        <authorList>
            <person name="Komaki H."/>
            <person name="Tamura T."/>
        </authorList>
    </citation>
    <scope>NUCLEOTIDE SEQUENCE</scope>
    <source>
        <strain evidence="3">NBRC 105644</strain>
    </source>
</reference>
<evidence type="ECO:0000256" key="1">
    <source>
        <dbReference type="SAM" id="MobiDB-lite"/>
    </source>
</evidence>
<feature type="region of interest" description="Disordered" evidence="1">
    <location>
        <begin position="80"/>
        <end position="198"/>
    </location>
</feature>
<proteinExistence type="predicted"/>
<dbReference type="EMBL" id="BOPF01000024">
    <property type="protein sequence ID" value="GIJ49085.1"/>
    <property type="molecule type" value="Genomic_DNA"/>
</dbReference>
<evidence type="ECO:0000313" key="3">
    <source>
        <dbReference type="EMBL" id="GIJ49085.1"/>
    </source>
</evidence>
<sequence length="540" mass="53064">MLTGTDANGTPVLVLQLSAAGSADPAVRSAFAEAVGDRSYARLSGQVDAVDLDGARPWAAGWQHGVPAAVDDLVGRLPLPSGGGEVSGPSGWAPSPFGPPLGGTSETSFTIEPAVGQGTGFGQPDQPQPGIGQPGQVPPGAGQPAPGMWSPGAPASGIPGAGQVSGPPGPMTGQPGGYAAGPVTGTGPISGPPGPMATGGAMGAGGAMGMPGPVSGPGGYAGGPVSGPGGYAAGPVTGAGAPGVGYGPVSGASGGGWAPAGQGMQGGPAMQGGPGMPGGPGMQGAPGGPGMPGRGDGRNLPAAVIGLLCAALLIAVVAVVAVVVNMGGDDDRDPVANPTPTRERTLPTQESAPTAGATTAAPSATAGASPAGDKPTLRSGTAPRTVAGPSYATGEETYTMAFPGWPFAFRAPKTWGCLKGSWDGDANAMVWVCVDEGNAGNGQKANVMARKCATTCTTAERATMNNEWFDEDDKAKQLTGDDKTWYLETAKNDKGYYTLDMSHYWSKDGTNWQIGVFVQSPPDTKGSVQKIVNEVLSQTS</sequence>
<keyword evidence="2" id="KW-1133">Transmembrane helix</keyword>
<comment type="caution">
    <text evidence="3">The sequence shown here is derived from an EMBL/GenBank/DDBJ whole genome shotgun (WGS) entry which is preliminary data.</text>
</comment>
<dbReference type="AlphaFoldDB" id="A0A8J3YSI9"/>
<accession>A0A8J3YSI9</accession>
<feature type="compositionally biased region" description="Low complexity" evidence="1">
    <location>
        <begin position="351"/>
        <end position="372"/>
    </location>
</feature>
<gene>
    <name evidence="3" type="ORF">Val02_59710</name>
</gene>